<dbReference type="UniPathway" id="UPA00539"/>
<evidence type="ECO:0000313" key="5">
    <source>
        <dbReference type="EMBL" id="QGW82062.1"/>
    </source>
</evidence>
<dbReference type="InterPro" id="IPR008792">
    <property type="entry name" value="PQQD"/>
</dbReference>
<comment type="subunit">
    <text evidence="2 4">Monomer. Interacts with PqqE.</text>
</comment>
<comment type="similarity">
    <text evidence="4">Belongs to the PqqD family.</text>
</comment>
<evidence type="ECO:0000256" key="2">
    <source>
        <dbReference type="ARBA" id="ARBA00011741"/>
    </source>
</evidence>
<accession>A0A6I6H595</accession>
<dbReference type="Pfam" id="PF05402">
    <property type="entry name" value="PqqD"/>
    <property type="match status" value="1"/>
</dbReference>
<dbReference type="NCBIfam" id="NF002535">
    <property type="entry name" value="PRK02079.1"/>
    <property type="match status" value="1"/>
</dbReference>
<dbReference type="OrthoDB" id="7356791at2"/>
<dbReference type="RefSeq" id="WP_157613442.1">
    <property type="nucleotide sequence ID" value="NZ_CP046622.1"/>
</dbReference>
<dbReference type="GO" id="GO:0018189">
    <property type="term" value="P:pyrroloquinoline quinone biosynthetic process"/>
    <property type="evidence" value="ECO:0007669"/>
    <property type="project" value="UniProtKB-UniRule"/>
</dbReference>
<comment type="function">
    <text evidence="4">Functions as a PqqA binding protein and presents PqqA to PqqE, in the pyrroloquinoline quinone (PQQ) biosynthetic pathway.</text>
</comment>
<dbReference type="Gene3D" id="1.10.10.1150">
    <property type="entry name" value="Coenzyme PQQ synthesis protein D (PqqD)"/>
    <property type="match status" value="1"/>
</dbReference>
<dbReference type="InterPro" id="IPR022479">
    <property type="entry name" value="PqqD_bac"/>
</dbReference>
<evidence type="ECO:0000256" key="1">
    <source>
        <dbReference type="ARBA" id="ARBA00004886"/>
    </source>
</evidence>
<evidence type="ECO:0000256" key="3">
    <source>
        <dbReference type="ARBA" id="ARBA00022905"/>
    </source>
</evidence>
<dbReference type="EMBL" id="CP046622">
    <property type="protein sequence ID" value="QGW82062.1"/>
    <property type="molecule type" value="Genomic_DNA"/>
</dbReference>
<reference evidence="5 6" key="1">
    <citation type="submission" date="2019-12" db="EMBL/GenBank/DDBJ databases">
        <title>Hybrid Genome Assemblies of two High G+C Isolates from Undergraduate Microbiology Courses.</title>
        <authorList>
            <person name="Ne Ville C.J."/>
            <person name="Enright D."/>
            <person name="Hernandez I."/>
            <person name="Dodsworth J."/>
            <person name="Orwin P.M."/>
        </authorList>
    </citation>
    <scope>NUCLEOTIDE SEQUENCE [LARGE SCALE GENOMIC DNA]</scope>
    <source>
        <strain evidence="5 6">CSUSB</strain>
    </source>
</reference>
<dbReference type="NCBIfam" id="TIGR03859">
    <property type="entry name" value="PQQ_PqqD"/>
    <property type="match status" value="1"/>
</dbReference>
<dbReference type="Proteomes" id="UP000425817">
    <property type="component" value="Chromosome"/>
</dbReference>
<evidence type="ECO:0000313" key="6">
    <source>
        <dbReference type="Proteomes" id="UP000425817"/>
    </source>
</evidence>
<dbReference type="HAMAP" id="MF_00655">
    <property type="entry name" value="PQQ_syn_PqqD"/>
    <property type="match status" value="1"/>
</dbReference>
<organism evidence="5 6">
    <name type="scientific">Variovorax paradoxus</name>
    <dbReference type="NCBI Taxonomy" id="34073"/>
    <lineage>
        <taxon>Bacteria</taxon>
        <taxon>Pseudomonadati</taxon>
        <taxon>Pseudomonadota</taxon>
        <taxon>Betaproteobacteria</taxon>
        <taxon>Burkholderiales</taxon>
        <taxon>Comamonadaceae</taxon>
        <taxon>Variovorax</taxon>
    </lineage>
</organism>
<sequence>MTATKAVLTAESKPRVGPGFRLQWEPAQECHVLLYPEGMVRLNGSAGEIMKRCDGERSVAQIVADLEQAFDTTGLEPEVRGFVEMAAQQNWLRWDPA</sequence>
<comment type="pathway">
    <text evidence="1 4">Cofactor biosynthesis; pyrroloquinoline quinone biosynthesis.</text>
</comment>
<dbReference type="InterPro" id="IPR041881">
    <property type="entry name" value="PqqD_sf"/>
</dbReference>
<keyword evidence="3 4" id="KW-0884">PQQ biosynthesis</keyword>
<evidence type="ECO:0000256" key="4">
    <source>
        <dbReference type="HAMAP-Rule" id="MF_00655"/>
    </source>
</evidence>
<name>A0A6I6H595_VARPD</name>
<protein>
    <recommendedName>
        <fullName evidence="4">PqqA binding protein</fullName>
    </recommendedName>
    <alternativeName>
        <fullName evidence="4">Coenzyme PQQ synthesis protein D</fullName>
    </alternativeName>
    <alternativeName>
        <fullName evidence="4">Pyrroloquinoline quinone biosynthesis protein D</fullName>
    </alternativeName>
</protein>
<gene>
    <name evidence="4 5" type="primary">pqqD</name>
    <name evidence="5" type="ORF">GOQ09_10895</name>
</gene>
<proteinExistence type="inferred from homology"/>
<dbReference type="GO" id="GO:0048038">
    <property type="term" value="F:quinone binding"/>
    <property type="evidence" value="ECO:0007669"/>
    <property type="project" value="InterPro"/>
</dbReference>
<dbReference type="AlphaFoldDB" id="A0A6I6H595"/>